<protein>
    <recommendedName>
        <fullName evidence="5">LITAF domain-containing protein</fullName>
    </recommendedName>
</protein>
<evidence type="ECO:0000256" key="2">
    <source>
        <dbReference type="SAM" id="Phobius"/>
    </source>
</evidence>
<dbReference type="Proteomes" id="UP000799764">
    <property type="component" value="Unassembled WGS sequence"/>
</dbReference>
<accession>A0A9P4P919</accession>
<keyword evidence="4" id="KW-1185">Reference proteome</keyword>
<feature type="compositionally biased region" description="Basic and acidic residues" evidence="1">
    <location>
        <begin position="51"/>
        <end position="62"/>
    </location>
</feature>
<evidence type="ECO:0008006" key="5">
    <source>
        <dbReference type="Google" id="ProtNLM"/>
    </source>
</evidence>
<feature type="region of interest" description="Disordered" evidence="1">
    <location>
        <begin position="38"/>
        <end position="72"/>
    </location>
</feature>
<dbReference type="EMBL" id="MU001510">
    <property type="protein sequence ID" value="KAF2438933.1"/>
    <property type="molecule type" value="Genomic_DNA"/>
</dbReference>
<evidence type="ECO:0000313" key="4">
    <source>
        <dbReference type="Proteomes" id="UP000799764"/>
    </source>
</evidence>
<feature type="transmembrane region" description="Helical" evidence="2">
    <location>
        <begin position="110"/>
        <end position="137"/>
    </location>
</feature>
<keyword evidence="2" id="KW-1133">Transmembrane helix</keyword>
<name>A0A9P4P919_9PLEO</name>
<dbReference type="AlphaFoldDB" id="A0A9P4P919"/>
<evidence type="ECO:0000313" key="3">
    <source>
        <dbReference type="EMBL" id="KAF2438933.1"/>
    </source>
</evidence>
<gene>
    <name evidence="3" type="ORF">P171DRAFT_436307</name>
</gene>
<reference evidence="3" key="1">
    <citation type="journal article" date="2020" name="Stud. Mycol.">
        <title>101 Dothideomycetes genomes: a test case for predicting lifestyles and emergence of pathogens.</title>
        <authorList>
            <person name="Haridas S."/>
            <person name="Albert R."/>
            <person name="Binder M."/>
            <person name="Bloem J."/>
            <person name="Labutti K."/>
            <person name="Salamov A."/>
            <person name="Andreopoulos B."/>
            <person name="Baker S."/>
            <person name="Barry K."/>
            <person name="Bills G."/>
            <person name="Bluhm B."/>
            <person name="Cannon C."/>
            <person name="Castanera R."/>
            <person name="Culley D."/>
            <person name="Daum C."/>
            <person name="Ezra D."/>
            <person name="Gonzalez J."/>
            <person name="Henrissat B."/>
            <person name="Kuo A."/>
            <person name="Liang C."/>
            <person name="Lipzen A."/>
            <person name="Lutzoni F."/>
            <person name="Magnuson J."/>
            <person name="Mondo S."/>
            <person name="Nolan M."/>
            <person name="Ohm R."/>
            <person name="Pangilinan J."/>
            <person name="Park H.-J."/>
            <person name="Ramirez L."/>
            <person name="Alfaro M."/>
            <person name="Sun H."/>
            <person name="Tritt A."/>
            <person name="Yoshinaga Y."/>
            <person name="Zwiers L.-H."/>
            <person name="Turgeon B."/>
            <person name="Goodwin S."/>
            <person name="Spatafora J."/>
            <person name="Crous P."/>
            <person name="Grigoriev I."/>
        </authorList>
    </citation>
    <scope>NUCLEOTIDE SEQUENCE</scope>
    <source>
        <strain evidence="3">CBS 690.94</strain>
    </source>
</reference>
<sequence length="145" mass="15836">MPDLYKRTESTGMGQPDEAAPAYDDVIHLHGPANGFAHSSSSGYAAVPQSDLEHDTPAHDHSLAPGAHQQPQETLAQTIAGVFRPKPHVHCEECDRQTERRERREAKRHCCAMVASVFMVLFICGTILGILVASAAARRANMHQD</sequence>
<organism evidence="3 4">
    <name type="scientific">Karstenula rhodostoma CBS 690.94</name>
    <dbReference type="NCBI Taxonomy" id="1392251"/>
    <lineage>
        <taxon>Eukaryota</taxon>
        <taxon>Fungi</taxon>
        <taxon>Dikarya</taxon>
        <taxon>Ascomycota</taxon>
        <taxon>Pezizomycotina</taxon>
        <taxon>Dothideomycetes</taxon>
        <taxon>Pleosporomycetidae</taxon>
        <taxon>Pleosporales</taxon>
        <taxon>Massarineae</taxon>
        <taxon>Didymosphaeriaceae</taxon>
        <taxon>Karstenula</taxon>
    </lineage>
</organism>
<comment type="caution">
    <text evidence="3">The sequence shown here is derived from an EMBL/GenBank/DDBJ whole genome shotgun (WGS) entry which is preliminary data.</text>
</comment>
<evidence type="ECO:0000256" key="1">
    <source>
        <dbReference type="SAM" id="MobiDB-lite"/>
    </source>
</evidence>
<proteinExistence type="predicted"/>
<keyword evidence="2" id="KW-0812">Transmembrane</keyword>
<keyword evidence="2" id="KW-0472">Membrane</keyword>
<dbReference type="OrthoDB" id="4506934at2759"/>